<evidence type="ECO:0000259" key="13">
    <source>
        <dbReference type="PROSITE" id="PS50109"/>
    </source>
</evidence>
<dbReference type="EC" id="2.7.13.3" evidence="2"/>
<evidence type="ECO:0000256" key="7">
    <source>
        <dbReference type="ARBA" id="ARBA00022840"/>
    </source>
</evidence>
<dbReference type="GO" id="GO:0005524">
    <property type="term" value="F:ATP binding"/>
    <property type="evidence" value="ECO:0007669"/>
    <property type="project" value="UniProtKB-KW"/>
</dbReference>
<dbReference type="Pfam" id="PF02518">
    <property type="entry name" value="HATPase_c"/>
    <property type="match status" value="1"/>
</dbReference>
<dbReference type="InterPro" id="IPR029016">
    <property type="entry name" value="GAF-like_dom_sf"/>
</dbReference>
<dbReference type="InterPro" id="IPR011006">
    <property type="entry name" value="CheY-like_superfamily"/>
</dbReference>
<keyword evidence="3 11" id="KW-0597">Phosphoprotein</keyword>
<evidence type="ECO:0000313" key="16">
    <source>
        <dbReference type="EMBL" id="SOB59934.1"/>
    </source>
</evidence>
<dbReference type="CDD" id="cd00130">
    <property type="entry name" value="PAS"/>
    <property type="match status" value="1"/>
</dbReference>
<keyword evidence="4 16" id="KW-0808">Transferase</keyword>
<dbReference type="InterPro" id="IPR001638">
    <property type="entry name" value="Solute-binding_3/MltF_N"/>
</dbReference>
<dbReference type="PROSITE" id="PS50112">
    <property type="entry name" value="PAS"/>
    <property type="match status" value="1"/>
</dbReference>
<dbReference type="PROSITE" id="PS50109">
    <property type="entry name" value="HIS_KIN"/>
    <property type="match status" value="1"/>
</dbReference>
<reference evidence="17" key="1">
    <citation type="submission" date="2017-09" db="EMBL/GenBank/DDBJ databases">
        <authorList>
            <person name="Regsiter A."/>
            <person name="William W."/>
        </authorList>
    </citation>
    <scope>NUCLEOTIDE SEQUENCE [LARGE SCALE GENOMIC DNA]</scope>
    <source>
        <strain evidence="17">500-1</strain>
    </source>
</reference>
<dbReference type="Gene3D" id="3.40.50.2300">
    <property type="match status" value="1"/>
</dbReference>
<dbReference type="InterPro" id="IPR001789">
    <property type="entry name" value="Sig_transdc_resp-reg_receiver"/>
</dbReference>
<dbReference type="KEGG" id="pprf:DPRO_3024"/>
<keyword evidence="12" id="KW-0732">Signal</keyword>
<dbReference type="SMART" id="SM00062">
    <property type="entry name" value="PBPb"/>
    <property type="match status" value="1"/>
</dbReference>
<keyword evidence="7" id="KW-0067">ATP-binding</keyword>
<feature type="domain" description="Response regulatory" evidence="14">
    <location>
        <begin position="851"/>
        <end position="970"/>
    </location>
</feature>
<feature type="domain" description="Histidine kinase" evidence="13">
    <location>
        <begin position="607"/>
        <end position="829"/>
    </location>
</feature>
<evidence type="ECO:0000256" key="4">
    <source>
        <dbReference type="ARBA" id="ARBA00022679"/>
    </source>
</evidence>
<dbReference type="PROSITE" id="PS50110">
    <property type="entry name" value="RESPONSE_REGULATORY"/>
    <property type="match status" value="1"/>
</dbReference>
<dbReference type="GO" id="GO:0000155">
    <property type="term" value="F:phosphorelay sensor kinase activity"/>
    <property type="evidence" value="ECO:0007669"/>
    <property type="project" value="InterPro"/>
</dbReference>
<keyword evidence="6 16" id="KW-0418">Kinase</keyword>
<dbReference type="Pfam" id="PF00497">
    <property type="entry name" value="SBP_bac_3"/>
    <property type="match status" value="1"/>
</dbReference>
<dbReference type="Gene3D" id="3.30.450.40">
    <property type="match status" value="1"/>
</dbReference>
<evidence type="ECO:0000256" key="5">
    <source>
        <dbReference type="ARBA" id="ARBA00022741"/>
    </source>
</evidence>
<dbReference type="Gene3D" id="3.30.450.20">
    <property type="entry name" value="PAS domain"/>
    <property type="match status" value="1"/>
</dbReference>
<dbReference type="InterPro" id="IPR036890">
    <property type="entry name" value="HATPase_C_sf"/>
</dbReference>
<dbReference type="Proteomes" id="UP000219215">
    <property type="component" value="Chromosome DPRO"/>
</dbReference>
<accession>A0A2C8FBL5</accession>
<dbReference type="SMART" id="SM00388">
    <property type="entry name" value="HisKA"/>
    <property type="match status" value="1"/>
</dbReference>
<feature type="domain" description="PAS" evidence="15">
    <location>
        <begin position="311"/>
        <end position="388"/>
    </location>
</feature>
<dbReference type="InterPro" id="IPR004358">
    <property type="entry name" value="Sig_transdc_His_kin-like_C"/>
</dbReference>
<dbReference type="CDD" id="cd16922">
    <property type="entry name" value="HATPase_EvgS-ArcB-TorS-like"/>
    <property type="match status" value="1"/>
</dbReference>
<evidence type="ECO:0000313" key="17">
    <source>
        <dbReference type="Proteomes" id="UP000219215"/>
    </source>
</evidence>
<evidence type="ECO:0000256" key="12">
    <source>
        <dbReference type="SAM" id="SignalP"/>
    </source>
</evidence>
<proteinExistence type="predicted"/>
<dbReference type="Pfam" id="PF00072">
    <property type="entry name" value="Response_reg"/>
    <property type="match status" value="1"/>
</dbReference>
<evidence type="ECO:0000256" key="9">
    <source>
        <dbReference type="ARBA" id="ARBA00064003"/>
    </source>
</evidence>
<evidence type="ECO:0000256" key="2">
    <source>
        <dbReference type="ARBA" id="ARBA00012438"/>
    </source>
</evidence>
<dbReference type="PANTHER" id="PTHR45339:SF1">
    <property type="entry name" value="HYBRID SIGNAL TRANSDUCTION HISTIDINE KINASE J"/>
    <property type="match status" value="1"/>
</dbReference>
<feature type="chain" id="PRO_5013333512" description="Sensory/regulatory protein RpfC" evidence="12">
    <location>
        <begin position="24"/>
        <end position="980"/>
    </location>
</feature>
<dbReference type="InterPro" id="IPR036097">
    <property type="entry name" value="HisK_dim/P_sf"/>
</dbReference>
<keyword evidence="17" id="KW-1185">Reference proteome</keyword>
<name>A0A2C8FBL5_9BACT</name>
<organism evidence="16 17">
    <name type="scientific">Pseudodesulfovibrio profundus</name>
    <dbReference type="NCBI Taxonomy" id="57320"/>
    <lineage>
        <taxon>Bacteria</taxon>
        <taxon>Pseudomonadati</taxon>
        <taxon>Thermodesulfobacteriota</taxon>
        <taxon>Desulfovibrionia</taxon>
        <taxon>Desulfovibrionales</taxon>
        <taxon>Desulfovibrionaceae</taxon>
    </lineage>
</organism>
<keyword evidence="5" id="KW-0547">Nucleotide-binding</keyword>
<dbReference type="Pfam" id="PF13426">
    <property type="entry name" value="PAS_9"/>
    <property type="match status" value="1"/>
</dbReference>
<dbReference type="SUPFAM" id="SSF55874">
    <property type="entry name" value="ATPase domain of HSP90 chaperone/DNA topoisomerase II/histidine kinase"/>
    <property type="match status" value="1"/>
</dbReference>
<gene>
    <name evidence="16" type="ORF">DPRO_3024</name>
</gene>
<dbReference type="Gene3D" id="1.10.287.130">
    <property type="match status" value="1"/>
</dbReference>
<dbReference type="InterPro" id="IPR000014">
    <property type="entry name" value="PAS"/>
</dbReference>
<dbReference type="Gene3D" id="3.30.565.10">
    <property type="entry name" value="Histidine kinase-like ATPase, C-terminal domain"/>
    <property type="match status" value="1"/>
</dbReference>
<dbReference type="FunFam" id="1.10.287.130:FF:000002">
    <property type="entry name" value="Two-component osmosensing histidine kinase"/>
    <property type="match status" value="1"/>
</dbReference>
<dbReference type="CDD" id="cd00082">
    <property type="entry name" value="HisKA"/>
    <property type="match status" value="1"/>
</dbReference>
<evidence type="ECO:0000256" key="3">
    <source>
        <dbReference type="ARBA" id="ARBA00022553"/>
    </source>
</evidence>
<dbReference type="FunFam" id="3.30.565.10:FF:000010">
    <property type="entry name" value="Sensor histidine kinase RcsC"/>
    <property type="match status" value="1"/>
</dbReference>
<dbReference type="AlphaFoldDB" id="A0A2C8FBL5"/>
<dbReference type="SMART" id="SM00387">
    <property type="entry name" value="HATPase_c"/>
    <property type="match status" value="1"/>
</dbReference>
<evidence type="ECO:0000259" key="15">
    <source>
        <dbReference type="PROSITE" id="PS50112"/>
    </source>
</evidence>
<dbReference type="SUPFAM" id="SSF52172">
    <property type="entry name" value="CheY-like"/>
    <property type="match status" value="1"/>
</dbReference>
<feature type="modified residue" description="4-aspartylphosphate" evidence="11">
    <location>
        <position position="900"/>
    </location>
</feature>
<protein>
    <recommendedName>
        <fullName evidence="10">Sensory/regulatory protein RpfC</fullName>
        <ecNumber evidence="2">2.7.13.3</ecNumber>
    </recommendedName>
</protein>
<evidence type="ECO:0000256" key="1">
    <source>
        <dbReference type="ARBA" id="ARBA00000085"/>
    </source>
</evidence>
<dbReference type="InterPro" id="IPR035965">
    <property type="entry name" value="PAS-like_dom_sf"/>
</dbReference>
<dbReference type="SMART" id="SM00448">
    <property type="entry name" value="REC"/>
    <property type="match status" value="1"/>
</dbReference>
<dbReference type="SMART" id="SM00091">
    <property type="entry name" value="PAS"/>
    <property type="match status" value="1"/>
</dbReference>
<dbReference type="PANTHER" id="PTHR45339">
    <property type="entry name" value="HYBRID SIGNAL TRANSDUCTION HISTIDINE KINASE J"/>
    <property type="match status" value="1"/>
</dbReference>
<dbReference type="InterPro" id="IPR003594">
    <property type="entry name" value="HATPase_dom"/>
</dbReference>
<dbReference type="EMBL" id="LT907975">
    <property type="protein sequence ID" value="SOB59934.1"/>
    <property type="molecule type" value="Genomic_DNA"/>
</dbReference>
<dbReference type="InterPro" id="IPR003661">
    <property type="entry name" value="HisK_dim/P_dom"/>
</dbReference>
<feature type="signal peptide" evidence="12">
    <location>
        <begin position="1"/>
        <end position="23"/>
    </location>
</feature>
<evidence type="ECO:0000256" key="11">
    <source>
        <dbReference type="PROSITE-ProRule" id="PRU00169"/>
    </source>
</evidence>
<evidence type="ECO:0000256" key="10">
    <source>
        <dbReference type="ARBA" id="ARBA00068150"/>
    </source>
</evidence>
<dbReference type="Gene3D" id="3.40.190.10">
    <property type="entry name" value="Periplasmic binding protein-like II"/>
    <property type="match status" value="2"/>
</dbReference>
<dbReference type="InterPro" id="IPR005467">
    <property type="entry name" value="His_kinase_dom"/>
</dbReference>
<keyword evidence="8" id="KW-0902">Two-component regulatory system</keyword>
<dbReference type="SUPFAM" id="SSF53850">
    <property type="entry name" value="Periplasmic binding protein-like II"/>
    <property type="match status" value="1"/>
</dbReference>
<comment type="catalytic activity">
    <reaction evidence="1">
        <text>ATP + protein L-histidine = ADP + protein N-phospho-L-histidine.</text>
        <dbReference type="EC" id="2.7.13.3"/>
    </reaction>
</comment>
<dbReference type="RefSeq" id="WP_232005610.1">
    <property type="nucleotide sequence ID" value="NZ_LT907975.1"/>
</dbReference>
<dbReference type="CDD" id="cd17546">
    <property type="entry name" value="REC_hyHK_CKI1_RcsC-like"/>
    <property type="match status" value="1"/>
</dbReference>
<evidence type="ECO:0000259" key="14">
    <source>
        <dbReference type="PROSITE" id="PS50110"/>
    </source>
</evidence>
<comment type="subunit">
    <text evidence="9">At low DSF concentrations, interacts with RpfF.</text>
</comment>
<dbReference type="NCBIfam" id="TIGR00229">
    <property type="entry name" value="sensory_box"/>
    <property type="match status" value="1"/>
</dbReference>
<evidence type="ECO:0000256" key="6">
    <source>
        <dbReference type="ARBA" id="ARBA00022777"/>
    </source>
</evidence>
<dbReference type="SUPFAM" id="SSF47384">
    <property type="entry name" value="Homodimeric domain of signal transducing histidine kinase"/>
    <property type="match status" value="1"/>
</dbReference>
<dbReference type="Pfam" id="PF00512">
    <property type="entry name" value="HisKA"/>
    <property type="match status" value="1"/>
</dbReference>
<dbReference type="PRINTS" id="PR00344">
    <property type="entry name" value="BCTRLSENSOR"/>
</dbReference>
<evidence type="ECO:0000256" key="8">
    <source>
        <dbReference type="ARBA" id="ARBA00023012"/>
    </source>
</evidence>
<dbReference type="SUPFAM" id="SSF55785">
    <property type="entry name" value="PYP-like sensor domain (PAS domain)"/>
    <property type="match status" value="1"/>
</dbReference>
<sequence>MKRFSIWLCMWVLLFFGGQQACAVELRVGFVPEEPLAFMEDGVEKGFAIDVMNAIAQEKGWHVSYVPGTAQNGLKRLHRGEVDIFLSIPFEYTLMESVHFTGNSLIEDWGTIYTHDRHISNLHELGGLRIGVPQDNRYTEALKTMANRQNISYTLVQFSSYNEILQKIESGDLAAGILSRLYGTRYSASFGVVKTEIHFDPVSLRMAVAPQRSAKLLGELDAALGTLKSDPSSAYHIALKKWLSPVEGHSLLWRSPVFWTGVFFFILTQIGLGIWVFRRLSSSTSEAKQRKVELEEETEVRKRAQIALWESLERHRAMFTDNKFPQFLIDANDLTIVEMNPAAEIFYGYSNEELLKKDIRSISIADEVTRERVVREIEQGSSQVISRHRLRSGEVRDVELFVSRLYVQDVKKYLVTVVDITDRIRSANRLANINECVLALGPDPDKNIESLMKLAGEEMGGDAAYYLRVRQGQLSLLRSWNVPASLQKKVVGPGHISVDLLGRGQQGLIRITDLPDTSYSRTDPSVPELGLQTYIGQLVMANGRVAGILSVVFKNSYALQESDEKLFGILTSAIRVEEERKLFGEQILEAKEVAESANRAKSEFLANMSHEIRTPLNGIFGMLQLVEETELTVEQKEYIETALLSGRGLLRIINDVLDFSKMEAGMLSLEASPFDFRRMLGNVLDNFKVQAAEKKLSLNIDVDDSVPAVIRGDEARLRQILFNLVGNGVKFTHQGSVSVESWSLPPEEGKDAMRLFVTVADTGIGIADDMIDSLFNAFSQADGSYTRNYGGTGLGLSIVKRLVNLMGGEIAVESDENGTKIHFFVRVHKSPEVLLASENAVPMSVKIPTMNILLVEDERVNRLSMRKHLEKMGHTVIEAHDGLQALEILPWQDIDVVLMDVQMPNMDGLTATRKIRTDSSLGEKSQVPIIALTAHAMKGDRDKFMEAGMDDYLAKPVEFTDLAGSLAQISPGIWRRKSNT</sequence>